<dbReference type="AlphaFoldDB" id="A0A8J2RHB9"/>
<keyword evidence="2 4" id="KW-0808">Transferase</keyword>
<dbReference type="Proteomes" id="UP000789390">
    <property type="component" value="Unassembled WGS sequence"/>
</dbReference>
<comment type="function">
    <text evidence="4">Catalytic subunit of the molybdopterin synthase complex, a complex that catalyzes the conversion of precursor Z into molybdopterin. Acts by mediating the incorporation of 2 sulfur atoms from thiocarboxylated MOCS2A into precursor Z to generate a dithiolene group.</text>
</comment>
<name>A0A8J2RHB9_9CRUS</name>
<keyword evidence="3 4" id="KW-0501">Molybdenum cofactor biosynthesis</keyword>
<dbReference type="OrthoDB" id="5531344at2759"/>
<dbReference type="EMBL" id="CAKKLH010000146">
    <property type="protein sequence ID" value="CAH0104579.1"/>
    <property type="molecule type" value="Genomic_DNA"/>
</dbReference>
<dbReference type="GO" id="GO:0030366">
    <property type="term" value="F:molybdopterin synthase activity"/>
    <property type="evidence" value="ECO:0007669"/>
    <property type="project" value="UniProtKB-UniRule"/>
</dbReference>
<evidence type="ECO:0000256" key="1">
    <source>
        <dbReference type="ARBA" id="ARBA00022490"/>
    </source>
</evidence>
<dbReference type="InterPro" id="IPR028888">
    <property type="entry name" value="MOCS2B_euk"/>
</dbReference>
<organism evidence="5 6">
    <name type="scientific">Daphnia galeata</name>
    <dbReference type="NCBI Taxonomy" id="27404"/>
    <lineage>
        <taxon>Eukaryota</taxon>
        <taxon>Metazoa</taxon>
        <taxon>Ecdysozoa</taxon>
        <taxon>Arthropoda</taxon>
        <taxon>Crustacea</taxon>
        <taxon>Branchiopoda</taxon>
        <taxon>Diplostraca</taxon>
        <taxon>Cladocera</taxon>
        <taxon>Anomopoda</taxon>
        <taxon>Daphniidae</taxon>
        <taxon>Daphnia</taxon>
    </lineage>
</organism>
<dbReference type="CDD" id="cd00756">
    <property type="entry name" value="MoaE"/>
    <property type="match status" value="1"/>
</dbReference>
<dbReference type="GO" id="GO:0006777">
    <property type="term" value="P:Mo-molybdopterin cofactor biosynthetic process"/>
    <property type="evidence" value="ECO:0007669"/>
    <property type="project" value="UniProtKB-UniRule"/>
</dbReference>
<dbReference type="EC" id="2.8.1.12" evidence="4"/>
<reference evidence="5" key="1">
    <citation type="submission" date="2021-11" db="EMBL/GenBank/DDBJ databases">
        <authorList>
            <person name="Schell T."/>
        </authorList>
    </citation>
    <scope>NUCLEOTIDE SEQUENCE</scope>
    <source>
        <strain evidence="5">M5</strain>
    </source>
</reference>
<protein>
    <recommendedName>
        <fullName evidence="4">Molybdopterin synthase catalytic subunit</fullName>
        <ecNumber evidence="4">2.8.1.12</ecNumber>
    </recommendedName>
    <alternativeName>
        <fullName evidence="4">Molybdenum cofactor synthesis protein 2 large subunit</fullName>
    </alternativeName>
    <alternativeName>
        <fullName evidence="4">Molybdenum cofactor synthesis protein 2B</fullName>
        <shortName evidence="4">MOCS2B</shortName>
    </alternativeName>
</protein>
<dbReference type="Gene3D" id="3.90.1170.40">
    <property type="entry name" value="Molybdopterin biosynthesis MoaE subunit"/>
    <property type="match status" value="1"/>
</dbReference>
<keyword evidence="1 4" id="KW-0963">Cytoplasm</keyword>
<feature type="binding site" evidence="4">
    <location>
        <begin position="100"/>
        <end position="101"/>
    </location>
    <ligand>
        <name>substrate</name>
    </ligand>
</feature>
<comment type="similarity">
    <text evidence="4">Belongs to the MoaE family. MOCS2B subfamily.</text>
</comment>
<dbReference type="FunFam" id="3.90.1170.40:FF:000002">
    <property type="entry name" value="Molybdopterin synthase catalytic subunit"/>
    <property type="match status" value="1"/>
</dbReference>
<keyword evidence="6" id="KW-1185">Reference proteome</keyword>
<dbReference type="InterPro" id="IPR003448">
    <property type="entry name" value="Mopterin_biosynth_MoaE"/>
</dbReference>
<feature type="binding site" evidence="4">
    <location>
        <begin position="123"/>
        <end position="125"/>
    </location>
    <ligand>
        <name>substrate</name>
    </ligand>
</feature>
<proteinExistence type="inferred from homology"/>
<dbReference type="HAMAP" id="MF_03052">
    <property type="entry name" value="MOC2B"/>
    <property type="match status" value="1"/>
</dbReference>
<dbReference type="Pfam" id="PF02391">
    <property type="entry name" value="MoaE"/>
    <property type="match status" value="1"/>
</dbReference>
<dbReference type="UniPathway" id="UPA00344"/>
<comment type="subcellular location">
    <subcellularLocation>
        <location evidence="4">Cytoplasm</location>
    </subcellularLocation>
</comment>
<dbReference type="SUPFAM" id="SSF54690">
    <property type="entry name" value="Molybdopterin synthase subunit MoaE"/>
    <property type="match status" value="1"/>
</dbReference>
<dbReference type="PANTHER" id="PTHR23404">
    <property type="entry name" value="MOLYBDOPTERIN SYNTHASE RELATED"/>
    <property type="match status" value="1"/>
</dbReference>
<accession>A0A8J2RHB9</accession>
<feature type="binding site" evidence="4">
    <location>
        <position position="116"/>
    </location>
    <ligand>
        <name>substrate</name>
    </ligand>
</feature>
<evidence type="ECO:0000256" key="2">
    <source>
        <dbReference type="ARBA" id="ARBA00022679"/>
    </source>
</evidence>
<dbReference type="InterPro" id="IPR036563">
    <property type="entry name" value="MoaE_sf"/>
</dbReference>
<evidence type="ECO:0000313" key="6">
    <source>
        <dbReference type="Proteomes" id="UP000789390"/>
    </source>
</evidence>
<comment type="subunit">
    <text evidence="4">Heterotetramer; composed of 2 small (MOCS2A) and 2 large (MOCS2B) subunits.</text>
</comment>
<evidence type="ECO:0000256" key="3">
    <source>
        <dbReference type="ARBA" id="ARBA00023150"/>
    </source>
</evidence>
<gene>
    <name evidence="5" type="ORF">DGAL_LOCUS7486</name>
</gene>
<dbReference type="GO" id="GO:1990140">
    <property type="term" value="C:molybdopterin synthase complex"/>
    <property type="evidence" value="ECO:0007669"/>
    <property type="project" value="UniProtKB-UniRule"/>
</dbReference>
<comment type="catalytic activity">
    <reaction evidence="4">
        <text>2 [molybdopterin-synthase sulfur-carrier protein]-C-terminal-Gly-aminoethanethioate + cyclic pyranopterin phosphate + H2O = molybdopterin + 2 [molybdopterin-synthase sulfur-carrier protein]-C-terminal Gly-Gly + 2 H(+)</text>
        <dbReference type="Rhea" id="RHEA:26333"/>
        <dbReference type="Rhea" id="RHEA-COMP:12202"/>
        <dbReference type="Rhea" id="RHEA-COMP:19907"/>
        <dbReference type="ChEBI" id="CHEBI:15377"/>
        <dbReference type="ChEBI" id="CHEBI:15378"/>
        <dbReference type="ChEBI" id="CHEBI:58698"/>
        <dbReference type="ChEBI" id="CHEBI:59648"/>
        <dbReference type="ChEBI" id="CHEBI:90778"/>
        <dbReference type="ChEBI" id="CHEBI:232372"/>
        <dbReference type="EC" id="2.8.1.12"/>
    </reaction>
</comment>
<sequence length="340" mass="38843">MDIIKLEEEQLNVNSIYSEVVENSTGAVSLFVGTTRDNFEGKKVIRLEYEAFKPMACKEIKKICQNIREKWKVEHIAFHHRLGAVPVGEASVVIAVSSEHRVESLEAVQFGIDALKKSVPIWKKELYSEGAPEWKANKECLWTNQEEAKDNGLTKKRKMIDHVDADYIQIKASNSELGKRIAAFMERKRAESDVFNIQEFCHRLPLNESENSCARTEAVLISRKDSKSHLKVSRCVNMWGPQTHSEVPAPSSANTQLNPTPAIQERLLNMEKHLGLSTKEQPIPLDVYGRLKALEDRILHLESISPEYFEGPFNLQSNKDDEDMMAKVDQKMEELRRKLV</sequence>
<evidence type="ECO:0000313" key="5">
    <source>
        <dbReference type="EMBL" id="CAH0104579.1"/>
    </source>
</evidence>
<comment type="caution">
    <text evidence="5">The sequence shown here is derived from an EMBL/GenBank/DDBJ whole genome shotgun (WGS) entry which is preliminary data.</text>
</comment>
<comment type="pathway">
    <text evidence="4">Cofactor biosynthesis; molybdopterin biosynthesis.</text>
</comment>
<evidence type="ECO:0000256" key="4">
    <source>
        <dbReference type="HAMAP-Rule" id="MF_03052"/>
    </source>
</evidence>